<protein>
    <submittedName>
        <fullName evidence="6">LysR family transcriptional regulator</fullName>
    </submittedName>
</protein>
<evidence type="ECO:0000313" key="6">
    <source>
        <dbReference type="EMBL" id="KGD72034.1"/>
    </source>
</evidence>
<dbReference type="InterPro" id="IPR050389">
    <property type="entry name" value="LysR-type_TF"/>
</dbReference>
<dbReference type="PANTHER" id="PTHR30118">
    <property type="entry name" value="HTH-TYPE TRANSCRIPTIONAL REGULATOR LEUO-RELATED"/>
    <property type="match status" value="1"/>
</dbReference>
<dbReference type="InterPro" id="IPR036388">
    <property type="entry name" value="WH-like_DNA-bd_sf"/>
</dbReference>
<gene>
    <name evidence="6" type="ORF">HA49_14670</name>
</gene>
<dbReference type="PROSITE" id="PS50931">
    <property type="entry name" value="HTH_LYSR"/>
    <property type="match status" value="1"/>
</dbReference>
<dbReference type="SUPFAM" id="SSF46785">
    <property type="entry name" value="Winged helix' DNA-binding domain"/>
    <property type="match status" value="1"/>
</dbReference>
<dbReference type="OrthoDB" id="8839911at2"/>
<comment type="caution">
    <text evidence="6">The sequence shown here is derived from an EMBL/GenBank/DDBJ whole genome shotgun (WGS) entry which is preliminary data.</text>
</comment>
<dbReference type="GO" id="GO:0003677">
    <property type="term" value="F:DNA binding"/>
    <property type="evidence" value="ECO:0007669"/>
    <property type="project" value="UniProtKB-KW"/>
</dbReference>
<keyword evidence="2" id="KW-0805">Transcription regulation</keyword>
<evidence type="ECO:0000259" key="5">
    <source>
        <dbReference type="PROSITE" id="PS50931"/>
    </source>
</evidence>
<feature type="domain" description="HTH lysR-type" evidence="5">
    <location>
        <begin position="12"/>
        <end position="69"/>
    </location>
</feature>
<dbReference type="Gene3D" id="3.40.190.10">
    <property type="entry name" value="Periplasmic binding protein-like II"/>
    <property type="match status" value="2"/>
</dbReference>
<dbReference type="InterPro" id="IPR000847">
    <property type="entry name" value="LysR_HTH_N"/>
</dbReference>
<dbReference type="InterPro" id="IPR036390">
    <property type="entry name" value="WH_DNA-bd_sf"/>
</dbReference>
<accession>A0A095T686</accession>
<proteinExistence type="inferred from homology"/>
<keyword evidence="7" id="KW-1185">Reference proteome</keyword>
<dbReference type="InterPro" id="IPR005119">
    <property type="entry name" value="LysR_subst-bd"/>
</dbReference>
<dbReference type="Gene3D" id="1.10.10.10">
    <property type="entry name" value="Winged helix-like DNA-binding domain superfamily/Winged helix DNA-binding domain"/>
    <property type="match status" value="1"/>
</dbReference>
<dbReference type="EMBL" id="JPKR02000003">
    <property type="protein sequence ID" value="KGD72034.1"/>
    <property type="molecule type" value="Genomic_DNA"/>
</dbReference>
<evidence type="ECO:0000256" key="2">
    <source>
        <dbReference type="ARBA" id="ARBA00023015"/>
    </source>
</evidence>
<comment type="similarity">
    <text evidence="1">Belongs to the LysR transcriptional regulatory family.</text>
</comment>
<evidence type="ECO:0000313" key="7">
    <source>
        <dbReference type="Proteomes" id="UP000029577"/>
    </source>
</evidence>
<sequence length="305" mass="34548">MMNIMHPVLRRLDLNLLLVLDAVYRHASVRRAAEELSMSTSALSHALSRLRESLNDPLFYREGHRMIPSVFATGLAPSVSQLLGQLNQVLAPQPAFNPLTSQECFSMGITDYTAACVFPQLMATLQPQGPALSFDLRYLSSGLAVNELLAGEIDLALGFSVPHQPPHPELDEIDWMQDDYVVISHQQRRRLSFEDYLAARHLVVTPWNERQSVLDYQLEQLGHQRQIAIKTPSMLSGPWIVAETDLLMALPRRAAERLRHSLPVTVWELPFEVEPFTVKILSHRRSGKKQATDWLKSLLCNIDKE</sequence>
<evidence type="ECO:0000256" key="3">
    <source>
        <dbReference type="ARBA" id="ARBA00023125"/>
    </source>
</evidence>
<evidence type="ECO:0000256" key="4">
    <source>
        <dbReference type="ARBA" id="ARBA00023163"/>
    </source>
</evidence>
<keyword evidence="3" id="KW-0238">DNA-binding</keyword>
<dbReference type="PANTHER" id="PTHR30118:SF15">
    <property type="entry name" value="TRANSCRIPTIONAL REGULATORY PROTEIN"/>
    <property type="match status" value="1"/>
</dbReference>
<keyword evidence="4" id="KW-0804">Transcription</keyword>
<dbReference type="eggNOG" id="COG0583">
    <property type="taxonomic scope" value="Bacteria"/>
</dbReference>
<name>A0A095T686_9GAMM</name>
<organism evidence="6 7">
    <name type="scientific">Tatumella morbirosei</name>
    <dbReference type="NCBI Taxonomy" id="642227"/>
    <lineage>
        <taxon>Bacteria</taxon>
        <taxon>Pseudomonadati</taxon>
        <taxon>Pseudomonadota</taxon>
        <taxon>Gammaproteobacteria</taxon>
        <taxon>Enterobacterales</taxon>
        <taxon>Erwiniaceae</taxon>
        <taxon>Tatumella</taxon>
    </lineage>
</organism>
<reference evidence="6" key="1">
    <citation type="submission" date="2014-12" db="EMBL/GenBank/DDBJ databases">
        <title>The draft genome of the Tatumella morbirosei type strain, LMG23360T isolated from pineapple rot.</title>
        <authorList>
            <person name="Smits T.H."/>
            <person name="Palmer M."/>
            <person name="Venter S.N."/>
            <person name="Duffy B."/>
            <person name="Steenkamp E.T."/>
            <person name="Chan W.Y."/>
            <person name="Coutinho T.A."/>
            <person name="Coetzee M.P."/>
            <person name="De Maayer P."/>
        </authorList>
    </citation>
    <scope>NUCLEOTIDE SEQUENCE [LARGE SCALE GENOMIC DNA]</scope>
    <source>
        <strain evidence="6">LMG 23360</strain>
    </source>
</reference>
<dbReference type="Pfam" id="PF00126">
    <property type="entry name" value="HTH_1"/>
    <property type="match status" value="1"/>
</dbReference>
<dbReference type="GO" id="GO:0003700">
    <property type="term" value="F:DNA-binding transcription factor activity"/>
    <property type="evidence" value="ECO:0007669"/>
    <property type="project" value="InterPro"/>
</dbReference>
<evidence type="ECO:0000256" key="1">
    <source>
        <dbReference type="ARBA" id="ARBA00009437"/>
    </source>
</evidence>
<dbReference type="AlphaFoldDB" id="A0A095T686"/>
<dbReference type="Pfam" id="PF03466">
    <property type="entry name" value="LysR_substrate"/>
    <property type="match status" value="1"/>
</dbReference>
<dbReference type="SUPFAM" id="SSF53850">
    <property type="entry name" value="Periplasmic binding protein-like II"/>
    <property type="match status" value="1"/>
</dbReference>
<dbReference type="RefSeq" id="WP_038021231.1">
    <property type="nucleotide sequence ID" value="NZ_JPKR02000003.1"/>
</dbReference>
<dbReference type="Proteomes" id="UP000029577">
    <property type="component" value="Unassembled WGS sequence"/>
</dbReference>